<sequence>MKAVGPDDKIPCPTVETLLVEFEKLEEALEGEEREDTWERFERGLLRFAAVTRGGGYRFGAVFVEGMGVKGLGGRVVECMLSDRGRLSGVATDFLTSMAPRLGSQFSPLVPLYIPPIIRLLARPNKVYLRRAEKCLVTIVTHCPLPSLITLIKPGIEDKNEACRRSCGAALEKIVREWDKDLVGAKGVVELEVAMRRMATEKDAEVRKIGKRMYESYAARWQERIEQFTAPLTPTIKKYLDISQTKSSTSRTLFAAPAARAKHPLSQTTTAAEFTTRPPMASRQTSTATSQDRQLQAMRGLGRTASSESASGKSAQLAGNGIRPFLLRSASAAVPSSAGVRTGMLRSASAANVFGHEGGHLEEEEDEEGSTDTASTTSATRPRVITQASAPDVATSMLRTQAQRGATSGMTTTGGPARRARIVSGLTQVTEGRPGSSSTGLGLGRPQGAVRPAAGRVLSNSATIGVGSRGAGTATGKTAAVKPRTMVSSVNEPREVPRNAVASSSASGIGQQASEVASADVKSATDDVKKRAPGAKTITTNPAGTTKTRQFFRPTSTTSLQASTNSNASLGEGRPTEPRRVASRTASGTIGRSGGLTAPTASSGAKVVHRALAEPLHPQTTGGSAHGAASHKESVTTSQQPLAKLVVSPRKPRQKLKPPIPAFMPTSRNRVLKDSKPVASTAPVGARPRVKSSASMQVLEPANVPLPASPAPKKVEANRNEAQTVDYFSSSAPQVVSAAALEESTVIVASVPLPASPKESTNAAPEKMPEEMIGQLSSQTLAHDNEDPAGPLAEDGTSAAVGNAPVSHESGPETVSKSNEESSVDEGDIAQEDMPVGGKVEQDAPETAIRVMTSGDSTNDQNVPPAALEVNLIDLDGPEPDFTKAVNTQSPVKRTPLGVASPNRLSFTKVATPKRTSPKVKQLQDFFEKKAFSPSPSPEHQTRFVQSAQPTSITPASTPSRPRVLS</sequence>
<name>A0ACC2WL49_9TREE</name>
<gene>
    <name evidence="1" type="ORF">QFC20_002413</name>
</gene>
<organism evidence="1 2">
    <name type="scientific">Naganishia adeliensis</name>
    <dbReference type="NCBI Taxonomy" id="92952"/>
    <lineage>
        <taxon>Eukaryota</taxon>
        <taxon>Fungi</taxon>
        <taxon>Dikarya</taxon>
        <taxon>Basidiomycota</taxon>
        <taxon>Agaricomycotina</taxon>
        <taxon>Tremellomycetes</taxon>
        <taxon>Filobasidiales</taxon>
        <taxon>Filobasidiaceae</taxon>
        <taxon>Naganishia</taxon>
    </lineage>
</organism>
<keyword evidence="2" id="KW-1185">Reference proteome</keyword>
<proteinExistence type="predicted"/>
<evidence type="ECO:0000313" key="1">
    <source>
        <dbReference type="EMBL" id="KAJ9111826.1"/>
    </source>
</evidence>
<comment type="caution">
    <text evidence="1">The sequence shown here is derived from an EMBL/GenBank/DDBJ whole genome shotgun (WGS) entry which is preliminary data.</text>
</comment>
<accession>A0ACC2WL49</accession>
<protein>
    <submittedName>
        <fullName evidence="1">Uncharacterized protein</fullName>
    </submittedName>
</protein>
<dbReference type="EMBL" id="JASBWS010000017">
    <property type="protein sequence ID" value="KAJ9111826.1"/>
    <property type="molecule type" value="Genomic_DNA"/>
</dbReference>
<evidence type="ECO:0000313" key="2">
    <source>
        <dbReference type="Proteomes" id="UP001230649"/>
    </source>
</evidence>
<dbReference type="Proteomes" id="UP001230649">
    <property type="component" value="Unassembled WGS sequence"/>
</dbReference>
<reference evidence="1" key="1">
    <citation type="submission" date="2023-04" db="EMBL/GenBank/DDBJ databases">
        <title>Draft Genome sequencing of Naganishia species isolated from polar environments using Oxford Nanopore Technology.</title>
        <authorList>
            <person name="Leo P."/>
            <person name="Venkateswaran K."/>
        </authorList>
    </citation>
    <scope>NUCLEOTIDE SEQUENCE</scope>
    <source>
        <strain evidence="1">MNA-CCFEE 5262</strain>
    </source>
</reference>